<evidence type="ECO:0000313" key="3">
    <source>
        <dbReference type="Proteomes" id="UP000632125"/>
    </source>
</evidence>
<comment type="caution">
    <text evidence="2">The sequence shown here is derived from an EMBL/GenBank/DDBJ whole genome shotgun (WGS) entry which is preliminary data.</text>
</comment>
<dbReference type="EMBL" id="JACXIY010000030">
    <property type="protein sequence ID" value="MBD2871456.1"/>
    <property type="molecule type" value="Genomic_DNA"/>
</dbReference>
<gene>
    <name evidence="2" type="ORF">IDH41_22975</name>
</gene>
<feature type="transmembrane region" description="Helical" evidence="1">
    <location>
        <begin position="35"/>
        <end position="59"/>
    </location>
</feature>
<organism evidence="2 3">
    <name type="scientific">Paenibacillus arenilitoris</name>
    <dbReference type="NCBI Taxonomy" id="2772299"/>
    <lineage>
        <taxon>Bacteria</taxon>
        <taxon>Bacillati</taxon>
        <taxon>Bacillota</taxon>
        <taxon>Bacilli</taxon>
        <taxon>Bacillales</taxon>
        <taxon>Paenibacillaceae</taxon>
        <taxon>Paenibacillus</taxon>
    </lineage>
</organism>
<name>A0A927H7B9_9BACL</name>
<keyword evidence="3" id="KW-1185">Reference proteome</keyword>
<accession>A0A927H7B9</accession>
<dbReference type="RefSeq" id="WP_190865259.1">
    <property type="nucleotide sequence ID" value="NZ_JACXIY010000030.1"/>
</dbReference>
<dbReference type="Proteomes" id="UP000632125">
    <property type="component" value="Unassembled WGS sequence"/>
</dbReference>
<sequence length="62" mass="6992">MASEEEIKDMQESLRKLQAQVDDLSTGANRRRPGWVNFAIGFIVVFVVMFIGLGVFQFISAQ</sequence>
<keyword evidence="1" id="KW-0812">Transmembrane</keyword>
<evidence type="ECO:0000256" key="1">
    <source>
        <dbReference type="SAM" id="Phobius"/>
    </source>
</evidence>
<protein>
    <submittedName>
        <fullName evidence="2">Uncharacterized protein</fullName>
    </submittedName>
</protein>
<dbReference type="AlphaFoldDB" id="A0A927H7B9"/>
<keyword evidence="1" id="KW-1133">Transmembrane helix</keyword>
<proteinExistence type="predicted"/>
<reference evidence="2" key="1">
    <citation type="submission" date="2020-09" db="EMBL/GenBank/DDBJ databases">
        <title>A novel bacterium of genus Paenibacillus, isolated from South China Sea.</title>
        <authorList>
            <person name="Huang H."/>
            <person name="Mo K."/>
            <person name="Hu Y."/>
        </authorList>
    </citation>
    <scope>NUCLEOTIDE SEQUENCE</scope>
    <source>
        <strain evidence="2">IB182493</strain>
    </source>
</reference>
<evidence type="ECO:0000313" key="2">
    <source>
        <dbReference type="EMBL" id="MBD2871456.1"/>
    </source>
</evidence>
<keyword evidence="1" id="KW-0472">Membrane</keyword>